<feature type="transmembrane region" description="Helical" evidence="9">
    <location>
        <begin position="117"/>
        <end position="138"/>
    </location>
</feature>
<reference evidence="11 12" key="1">
    <citation type="submission" date="2024-01" db="EMBL/GenBank/DDBJ databases">
        <title>Unpublished Manusciprt.</title>
        <authorList>
            <person name="Duman M."/>
            <person name="Valdes E.G."/>
            <person name="Ajmi N."/>
            <person name="Altun S."/>
            <person name="Saticioglu I.B."/>
        </authorList>
    </citation>
    <scope>NUCLEOTIDE SEQUENCE [LARGE SCALE GENOMIC DNA]</scope>
    <source>
        <strain evidence="11 12">120P</strain>
    </source>
</reference>
<proteinExistence type="predicted"/>
<comment type="function">
    <text evidence="7">Component of the tartrate utilization system and may allow entry of tartrate and tartrate dehydrogenase.</text>
</comment>
<dbReference type="PANTHER" id="PTHR43791">
    <property type="entry name" value="PERMEASE-RELATED"/>
    <property type="match status" value="1"/>
</dbReference>
<keyword evidence="3 9" id="KW-0812">Transmembrane</keyword>
<organism evidence="11 12">
    <name type="scientific">Pseudomonas auratipiscis</name>
    <dbReference type="NCBI Taxonomy" id="3115853"/>
    <lineage>
        <taxon>Bacteria</taxon>
        <taxon>Pseudomonadati</taxon>
        <taxon>Pseudomonadota</taxon>
        <taxon>Gammaproteobacteria</taxon>
        <taxon>Pseudomonadales</taxon>
        <taxon>Pseudomonadaceae</taxon>
        <taxon>Pseudomonas</taxon>
    </lineage>
</organism>
<evidence type="ECO:0000256" key="9">
    <source>
        <dbReference type="SAM" id="Phobius"/>
    </source>
</evidence>
<comment type="caution">
    <text evidence="11">The sequence shown here is derived from an EMBL/GenBank/DDBJ whole genome shotgun (WGS) entry which is preliminary data.</text>
</comment>
<dbReference type="Proteomes" id="UP001307839">
    <property type="component" value="Unassembled WGS sequence"/>
</dbReference>
<gene>
    <name evidence="11" type="ORF">V0R53_06395</name>
</gene>
<dbReference type="RefSeq" id="WP_136475958.1">
    <property type="nucleotide sequence ID" value="NZ_JAZDCU010000003.1"/>
</dbReference>
<keyword evidence="12" id="KW-1185">Reference proteome</keyword>
<keyword evidence="4" id="KW-0058">Aromatic hydrocarbons catabolism</keyword>
<accession>A0AB35WRJ0</accession>
<evidence type="ECO:0000313" key="12">
    <source>
        <dbReference type="Proteomes" id="UP001307839"/>
    </source>
</evidence>
<dbReference type="FunFam" id="1.20.1250.20:FF:000126">
    <property type="entry name" value="MFS transporter permease"/>
    <property type="match status" value="1"/>
</dbReference>
<comment type="subcellular location">
    <subcellularLocation>
        <location evidence="1">Membrane</location>
        <topology evidence="1">Multi-pass membrane protein</topology>
    </subcellularLocation>
</comment>
<evidence type="ECO:0000256" key="7">
    <source>
        <dbReference type="ARBA" id="ARBA00058119"/>
    </source>
</evidence>
<feature type="transmembrane region" description="Helical" evidence="9">
    <location>
        <begin position="287"/>
        <end position="308"/>
    </location>
</feature>
<dbReference type="PROSITE" id="PS50850">
    <property type="entry name" value="MFS"/>
    <property type="match status" value="1"/>
</dbReference>
<evidence type="ECO:0000259" key="10">
    <source>
        <dbReference type="PROSITE" id="PS50850"/>
    </source>
</evidence>
<dbReference type="SUPFAM" id="SSF103473">
    <property type="entry name" value="MFS general substrate transporter"/>
    <property type="match status" value="1"/>
</dbReference>
<dbReference type="FunFam" id="1.20.1250.20:FF:000018">
    <property type="entry name" value="MFS transporter permease"/>
    <property type="match status" value="1"/>
</dbReference>
<sequence>MSYSSAPDQGQDVARNALYRRITWRLIPFIFICYLFNYLDRVNVGFAKLQMLDALKFSETIYGLGAGIFFIGYVACGLPSNLALNRFGPRRWIALMMIVWGTLSTCLLFVTTPMEFYALRLFTGAAEAGFFPGIVLYLSRWFPATRRGRIMALFMSAIPVSGLLGGPFSGWILNHFAAGQHGMAGWQWMFLIQGLPTVLLGFLAIFLLSDGYATAKWLNPAERQLIKSDLDADAASKPVTTSDSLLSVFSNPIIWTFGFVYFCIQSGVYAINFWLPSIIKSLGFSDALLIGWLSAIPYLLAGVFMLLVGRSADLRNERRWHLVVPMLMGALGLLIAVNFAHNPVIAIIGLSIATMGALTGLPMFWPMPTALLSAGTAVAGLAIINSVGQMAGFLSPYLVGFIKDQTGSTDAALYSLAALIVVGSLVALRVSRVRTLGTVGEQAN</sequence>
<evidence type="ECO:0000256" key="8">
    <source>
        <dbReference type="ARBA" id="ARBA00074139"/>
    </source>
</evidence>
<protein>
    <recommendedName>
        <fullName evidence="8">Putative tartrate transporter</fullName>
    </recommendedName>
</protein>
<dbReference type="Gene3D" id="1.20.1250.20">
    <property type="entry name" value="MFS general substrate transporter like domains"/>
    <property type="match status" value="2"/>
</dbReference>
<dbReference type="InterPro" id="IPR020846">
    <property type="entry name" value="MFS_dom"/>
</dbReference>
<feature type="transmembrane region" description="Helical" evidence="9">
    <location>
        <begin position="60"/>
        <end position="80"/>
    </location>
</feature>
<dbReference type="InterPro" id="IPR036259">
    <property type="entry name" value="MFS_trans_sf"/>
</dbReference>
<feature type="transmembrane region" description="Helical" evidence="9">
    <location>
        <begin position="150"/>
        <end position="173"/>
    </location>
</feature>
<dbReference type="GO" id="GO:0005886">
    <property type="term" value="C:plasma membrane"/>
    <property type="evidence" value="ECO:0007669"/>
    <property type="project" value="TreeGrafter"/>
</dbReference>
<keyword evidence="5 9" id="KW-1133">Transmembrane helix</keyword>
<name>A0AB35WRJ0_9PSED</name>
<keyword evidence="2" id="KW-0813">Transport</keyword>
<evidence type="ECO:0000256" key="4">
    <source>
        <dbReference type="ARBA" id="ARBA00022797"/>
    </source>
</evidence>
<feature type="transmembrane region" description="Helical" evidence="9">
    <location>
        <begin position="320"/>
        <end position="339"/>
    </location>
</feature>
<evidence type="ECO:0000256" key="3">
    <source>
        <dbReference type="ARBA" id="ARBA00022692"/>
    </source>
</evidence>
<evidence type="ECO:0000256" key="5">
    <source>
        <dbReference type="ARBA" id="ARBA00022989"/>
    </source>
</evidence>
<dbReference type="CDD" id="cd17319">
    <property type="entry name" value="MFS_ExuT_GudP_like"/>
    <property type="match status" value="1"/>
</dbReference>
<feature type="transmembrane region" description="Helical" evidence="9">
    <location>
        <begin position="22"/>
        <end position="40"/>
    </location>
</feature>
<feature type="transmembrane region" description="Helical" evidence="9">
    <location>
        <begin position="92"/>
        <end position="111"/>
    </location>
</feature>
<feature type="transmembrane region" description="Helical" evidence="9">
    <location>
        <begin position="377"/>
        <end position="399"/>
    </location>
</feature>
<evidence type="ECO:0000256" key="2">
    <source>
        <dbReference type="ARBA" id="ARBA00022448"/>
    </source>
</evidence>
<dbReference type="Pfam" id="PF07690">
    <property type="entry name" value="MFS_1"/>
    <property type="match status" value="1"/>
</dbReference>
<feature type="domain" description="Major facilitator superfamily (MFS) profile" evidence="10">
    <location>
        <begin position="26"/>
        <end position="435"/>
    </location>
</feature>
<dbReference type="GO" id="GO:0022857">
    <property type="term" value="F:transmembrane transporter activity"/>
    <property type="evidence" value="ECO:0007669"/>
    <property type="project" value="InterPro"/>
</dbReference>
<dbReference type="EMBL" id="JAZDQP010000003">
    <property type="protein sequence ID" value="MEE1866022.1"/>
    <property type="molecule type" value="Genomic_DNA"/>
</dbReference>
<dbReference type="InterPro" id="IPR011701">
    <property type="entry name" value="MFS"/>
</dbReference>
<feature type="transmembrane region" description="Helical" evidence="9">
    <location>
        <begin position="411"/>
        <end position="428"/>
    </location>
</feature>
<evidence type="ECO:0000256" key="6">
    <source>
        <dbReference type="ARBA" id="ARBA00023136"/>
    </source>
</evidence>
<evidence type="ECO:0000256" key="1">
    <source>
        <dbReference type="ARBA" id="ARBA00004141"/>
    </source>
</evidence>
<feature type="transmembrane region" description="Helical" evidence="9">
    <location>
        <begin position="185"/>
        <end position="208"/>
    </location>
</feature>
<feature type="transmembrane region" description="Helical" evidence="9">
    <location>
        <begin position="345"/>
        <end position="365"/>
    </location>
</feature>
<evidence type="ECO:0000313" key="11">
    <source>
        <dbReference type="EMBL" id="MEE1866022.1"/>
    </source>
</evidence>
<feature type="transmembrane region" description="Helical" evidence="9">
    <location>
        <begin position="253"/>
        <end position="275"/>
    </location>
</feature>
<keyword evidence="6 9" id="KW-0472">Membrane</keyword>
<dbReference type="PANTHER" id="PTHR43791:SF36">
    <property type="entry name" value="TRANSPORTER, PUTATIVE (AFU_ORTHOLOGUE AFUA_6G08340)-RELATED"/>
    <property type="match status" value="1"/>
</dbReference>
<dbReference type="AlphaFoldDB" id="A0AB35WRJ0"/>